<evidence type="ECO:0000256" key="2">
    <source>
        <dbReference type="SAM" id="MobiDB-lite"/>
    </source>
</evidence>
<protein>
    <recommendedName>
        <fullName evidence="3">G domain-containing protein</fullName>
    </recommendedName>
</protein>
<dbReference type="OrthoDB" id="8954335at2759"/>
<sequence>MQEPSTIINLFDRSPKEYDSGAAQLSSPYLYQVQLLEIDASVLRLLGFLFFSFSSCNMTLSTDSTAAFQDETRVLSIAVMGPTGTGKSSFINMMSGSHLQVGKHLESCTSDVQISDPFELDGQVINLIDTPGFDDTTLSEHSVLNLIAAFLSKSYDQGKRLAGVVYLHRILDNRVGGISARSFRLFRSLCGEPSLRSVIIATTMWDAIEEPIGSEREKELCAKDIFFKPALARGARMTRYHNTLESGREILRAILKQGRDAPVALQIQEELHSGMQISETRAGQELGRELFEQMERHRVEMHGLLEEIQRATQERDDESKHELNEERRRLELTMSKMQIDTAGIVAGYRDALGRMEERLRLAEAAAQMFKQSHPLAGFASNRRTTPEAPKGPDDRSMPEENSSYAPIVQAVAATENSNAVLEGKLAAAIPIVGLWGKLAVMLAPFSLTWR</sequence>
<dbReference type="Proteomes" id="UP000567179">
    <property type="component" value="Unassembled WGS sequence"/>
</dbReference>
<gene>
    <name evidence="4" type="ORF">D9619_004004</name>
</gene>
<feature type="coiled-coil region" evidence="1">
    <location>
        <begin position="294"/>
        <end position="340"/>
    </location>
</feature>
<accession>A0A8H5BNI9</accession>
<dbReference type="CDD" id="cd00882">
    <property type="entry name" value="Ras_like_GTPase"/>
    <property type="match status" value="1"/>
</dbReference>
<reference evidence="4 5" key="1">
    <citation type="journal article" date="2020" name="ISME J.">
        <title>Uncovering the hidden diversity of litter-decomposition mechanisms in mushroom-forming fungi.</title>
        <authorList>
            <person name="Floudas D."/>
            <person name="Bentzer J."/>
            <person name="Ahren D."/>
            <person name="Johansson T."/>
            <person name="Persson P."/>
            <person name="Tunlid A."/>
        </authorList>
    </citation>
    <scope>NUCLEOTIDE SEQUENCE [LARGE SCALE GENOMIC DNA]</scope>
    <source>
        <strain evidence="4 5">CBS 101986</strain>
    </source>
</reference>
<dbReference type="Pfam" id="PF01926">
    <property type="entry name" value="MMR_HSR1"/>
    <property type="match status" value="1"/>
</dbReference>
<feature type="region of interest" description="Disordered" evidence="2">
    <location>
        <begin position="376"/>
        <end position="401"/>
    </location>
</feature>
<dbReference type="GO" id="GO:0005525">
    <property type="term" value="F:GTP binding"/>
    <property type="evidence" value="ECO:0007669"/>
    <property type="project" value="InterPro"/>
</dbReference>
<dbReference type="EMBL" id="JAACJJ010000014">
    <property type="protein sequence ID" value="KAF5326674.1"/>
    <property type="molecule type" value="Genomic_DNA"/>
</dbReference>
<comment type="caution">
    <text evidence="4">The sequence shown here is derived from an EMBL/GenBank/DDBJ whole genome shotgun (WGS) entry which is preliminary data.</text>
</comment>
<dbReference type="InterPro" id="IPR027417">
    <property type="entry name" value="P-loop_NTPase"/>
</dbReference>
<organism evidence="4 5">
    <name type="scientific">Psilocybe cf. subviscida</name>
    <dbReference type="NCBI Taxonomy" id="2480587"/>
    <lineage>
        <taxon>Eukaryota</taxon>
        <taxon>Fungi</taxon>
        <taxon>Dikarya</taxon>
        <taxon>Basidiomycota</taxon>
        <taxon>Agaricomycotina</taxon>
        <taxon>Agaricomycetes</taxon>
        <taxon>Agaricomycetidae</taxon>
        <taxon>Agaricales</taxon>
        <taxon>Agaricineae</taxon>
        <taxon>Strophariaceae</taxon>
        <taxon>Psilocybe</taxon>
    </lineage>
</organism>
<dbReference type="AlphaFoldDB" id="A0A8H5BNI9"/>
<evidence type="ECO:0000313" key="4">
    <source>
        <dbReference type="EMBL" id="KAF5326674.1"/>
    </source>
</evidence>
<keyword evidence="5" id="KW-1185">Reference proteome</keyword>
<evidence type="ECO:0000259" key="3">
    <source>
        <dbReference type="Pfam" id="PF01926"/>
    </source>
</evidence>
<feature type="domain" description="G" evidence="3">
    <location>
        <begin position="77"/>
        <end position="150"/>
    </location>
</feature>
<evidence type="ECO:0000256" key="1">
    <source>
        <dbReference type="SAM" id="Coils"/>
    </source>
</evidence>
<dbReference type="InterPro" id="IPR006073">
    <property type="entry name" value="GTP-bd"/>
</dbReference>
<evidence type="ECO:0000313" key="5">
    <source>
        <dbReference type="Proteomes" id="UP000567179"/>
    </source>
</evidence>
<proteinExistence type="predicted"/>
<keyword evidence="1" id="KW-0175">Coiled coil</keyword>
<name>A0A8H5BNI9_9AGAR</name>
<dbReference type="SUPFAM" id="SSF52540">
    <property type="entry name" value="P-loop containing nucleoside triphosphate hydrolases"/>
    <property type="match status" value="1"/>
</dbReference>
<dbReference type="Gene3D" id="3.40.50.300">
    <property type="entry name" value="P-loop containing nucleotide triphosphate hydrolases"/>
    <property type="match status" value="1"/>
</dbReference>